<feature type="domain" description="Transposase InsH N-terminal" evidence="2">
    <location>
        <begin position="25"/>
        <end position="112"/>
    </location>
</feature>
<reference evidence="3 4" key="1">
    <citation type="submission" date="2016-10" db="EMBL/GenBank/DDBJ databases">
        <authorList>
            <person name="de Groot N.N."/>
        </authorList>
    </citation>
    <scope>NUCLEOTIDE SEQUENCE [LARGE SCALE GENOMIC DNA]</scope>
    <source>
        <strain evidence="3 4">DSM 569</strain>
    </source>
</reference>
<dbReference type="Proteomes" id="UP000183404">
    <property type="component" value="Unassembled WGS sequence"/>
</dbReference>
<evidence type="ECO:0000259" key="2">
    <source>
        <dbReference type="Pfam" id="PF05598"/>
    </source>
</evidence>
<dbReference type="GO" id="GO:0003677">
    <property type="term" value="F:DNA binding"/>
    <property type="evidence" value="ECO:0007669"/>
    <property type="project" value="InterPro"/>
</dbReference>
<evidence type="ECO:0000259" key="1">
    <source>
        <dbReference type="Pfam" id="PF01609"/>
    </source>
</evidence>
<dbReference type="AlphaFoldDB" id="A0A1G7I3X5"/>
<sequence>MKIKAKQLSLSDIYVDVQSFFEEDKPKFIKLFDSFVDLSELIPSSFYAHYYSHFERHRDFSLESMLTALIIQKILSIPTVQLLVHVLKLSKELRELCGFKRVPHPSQFSRFKSIFLKDLENFFNNLVNLTEPICQAINPSLSNILIADTTGFEPYVRENNPKFFDSLYRNIKKFSKSNPDFDAHSYACSKMPKFAHSNPDAKFSYINGHYCYSIKATILTNGLGIIQHISFYDDDFLDVNTAKSAAESKDLYDSKTLIPSLNEFFNLHPIFSYRYFLGDAGFDSFDNYKYLLSKLGIIPIIPINPRNSKNLPQPTFNSDGIPTCPRDPSLKMSYDGIVREKGRATRIKWLCPMSKKVRLNGKTTYILECDNPCTSSKCGRIFYTTLDIDFRKNTVVPRNSKKWSKLYEKRPIIEKSISLLKSSIAVDSFKLINTRSIKADVFLGAITQRIGLIITAKLGTFEYPLSLKKLLA</sequence>
<name>A0A1G7I3X5_THETY</name>
<dbReference type="Pfam" id="PF01609">
    <property type="entry name" value="DDE_Tnp_1"/>
    <property type="match status" value="1"/>
</dbReference>
<dbReference type="Pfam" id="PF05598">
    <property type="entry name" value="DUF772"/>
    <property type="match status" value="1"/>
</dbReference>
<proteinExistence type="predicted"/>
<dbReference type="InterPro" id="IPR008490">
    <property type="entry name" value="Transposase_InsH_N"/>
</dbReference>
<dbReference type="GO" id="GO:0004803">
    <property type="term" value="F:transposase activity"/>
    <property type="evidence" value="ECO:0007669"/>
    <property type="project" value="InterPro"/>
</dbReference>
<evidence type="ECO:0000313" key="4">
    <source>
        <dbReference type="Proteomes" id="UP000183404"/>
    </source>
</evidence>
<accession>A0A1G7I3X5</accession>
<feature type="domain" description="Transposase IS4-like" evidence="1">
    <location>
        <begin position="199"/>
        <end position="446"/>
    </location>
</feature>
<dbReference type="EMBL" id="FNBS01000003">
    <property type="protein sequence ID" value="SDF07450.1"/>
    <property type="molecule type" value="Genomic_DNA"/>
</dbReference>
<dbReference type="GO" id="GO:0006313">
    <property type="term" value="P:DNA transposition"/>
    <property type="evidence" value="ECO:0007669"/>
    <property type="project" value="InterPro"/>
</dbReference>
<gene>
    <name evidence="3" type="ORF">SAMN04244560_00203</name>
</gene>
<dbReference type="RefSeq" id="WP_074591953.1">
    <property type="nucleotide sequence ID" value="NZ_FNBS01000003.1"/>
</dbReference>
<protein>
    <submittedName>
        <fullName evidence="3">Transposase DDE domain-containing protein</fullName>
    </submittedName>
</protein>
<evidence type="ECO:0000313" key="3">
    <source>
        <dbReference type="EMBL" id="SDF07450.1"/>
    </source>
</evidence>
<dbReference type="InterPro" id="IPR002559">
    <property type="entry name" value="Transposase_11"/>
</dbReference>
<organism evidence="3 4">
    <name type="scientific">Thermoanaerobacter thermohydrosulfuricus</name>
    <name type="common">Clostridium thermohydrosulfuricum</name>
    <dbReference type="NCBI Taxonomy" id="1516"/>
    <lineage>
        <taxon>Bacteria</taxon>
        <taxon>Bacillati</taxon>
        <taxon>Bacillota</taxon>
        <taxon>Clostridia</taxon>
        <taxon>Thermoanaerobacterales</taxon>
        <taxon>Thermoanaerobacteraceae</taxon>
        <taxon>Thermoanaerobacter</taxon>
    </lineage>
</organism>